<dbReference type="SUPFAM" id="SSF56112">
    <property type="entry name" value="Protein kinase-like (PK-like)"/>
    <property type="match status" value="1"/>
</dbReference>
<sequence length="167" mass="19684">MNPDAQEALALCDVSLLLLNDMQAWWLEHAHRLPQGFIHENFGVANLLWRRNDIVAVCDFDFVAHHERVFDVAYALFWMLERLEPTRDHASWSWHRIPELLARYDATSSRPLTLQERRALPFEMARVPLYWLAEAVFLPNPIQAVLSRAETLRTAHWLLEHAHELVW</sequence>
<name>A0A6J4VX37_9DEIN</name>
<dbReference type="AlphaFoldDB" id="A0A6J4VX37"/>
<reference evidence="2" key="1">
    <citation type="submission" date="2020-02" db="EMBL/GenBank/DDBJ databases">
        <authorList>
            <person name="Meier V. D."/>
        </authorList>
    </citation>
    <scope>NUCLEOTIDE SEQUENCE</scope>
    <source>
        <strain evidence="2">AVDCRST_MAG86</strain>
    </source>
</reference>
<proteinExistence type="predicted"/>
<feature type="domain" description="Aminoglycoside phosphotransferase" evidence="1">
    <location>
        <begin position="21"/>
        <end position="85"/>
    </location>
</feature>
<dbReference type="EMBL" id="CADCWP010000361">
    <property type="protein sequence ID" value="CAA9588477.1"/>
    <property type="molecule type" value="Genomic_DNA"/>
</dbReference>
<dbReference type="InterPro" id="IPR002575">
    <property type="entry name" value="Aminoglycoside_PTrfase"/>
</dbReference>
<organism evidence="2">
    <name type="scientific">uncultured Truepera sp</name>
    <dbReference type="NCBI Taxonomy" id="543023"/>
    <lineage>
        <taxon>Bacteria</taxon>
        <taxon>Thermotogati</taxon>
        <taxon>Deinococcota</taxon>
        <taxon>Deinococci</taxon>
        <taxon>Trueperales</taxon>
        <taxon>Trueperaceae</taxon>
        <taxon>Truepera</taxon>
        <taxon>environmental samples</taxon>
    </lineage>
</organism>
<protein>
    <recommendedName>
        <fullName evidence="1">Aminoglycoside phosphotransferase domain-containing protein</fullName>
    </recommendedName>
</protein>
<accession>A0A6J4VX37</accession>
<evidence type="ECO:0000259" key="1">
    <source>
        <dbReference type="Pfam" id="PF01636"/>
    </source>
</evidence>
<dbReference type="Gene3D" id="3.90.1200.10">
    <property type="match status" value="1"/>
</dbReference>
<evidence type="ECO:0000313" key="2">
    <source>
        <dbReference type="EMBL" id="CAA9588477.1"/>
    </source>
</evidence>
<dbReference type="InterPro" id="IPR011009">
    <property type="entry name" value="Kinase-like_dom_sf"/>
</dbReference>
<dbReference type="Pfam" id="PF01636">
    <property type="entry name" value="APH"/>
    <property type="match status" value="1"/>
</dbReference>
<gene>
    <name evidence="2" type="ORF">AVDCRST_MAG86-4119</name>
</gene>